<dbReference type="EMBL" id="RQJX01000002">
    <property type="protein sequence ID" value="RQN09748.1"/>
    <property type="molecule type" value="Genomic_DNA"/>
</dbReference>
<dbReference type="GO" id="GO:0003700">
    <property type="term" value="F:DNA-binding transcription factor activity"/>
    <property type="evidence" value="ECO:0007669"/>
    <property type="project" value="TreeGrafter"/>
</dbReference>
<dbReference type="PANTHER" id="PTHR30055">
    <property type="entry name" value="HTH-TYPE TRANSCRIPTIONAL REGULATOR RUTR"/>
    <property type="match status" value="1"/>
</dbReference>
<name>A0A3N6X7Z2_9ACTN</name>
<proteinExistence type="predicted"/>
<dbReference type="OrthoDB" id="6077212at2"/>
<feature type="domain" description="HTH tetR-type" evidence="3">
    <location>
        <begin position="27"/>
        <end position="87"/>
    </location>
</feature>
<evidence type="ECO:0000313" key="5">
    <source>
        <dbReference type="Proteomes" id="UP000275225"/>
    </source>
</evidence>
<dbReference type="PRINTS" id="PR00455">
    <property type="entry name" value="HTHTETR"/>
</dbReference>
<dbReference type="Gene3D" id="1.10.357.10">
    <property type="entry name" value="Tetracycline Repressor, domain 2"/>
    <property type="match status" value="1"/>
</dbReference>
<reference evidence="4 5" key="1">
    <citation type="submission" date="2018-11" db="EMBL/GenBank/DDBJ databases">
        <authorList>
            <person name="Li F."/>
        </authorList>
    </citation>
    <scope>NUCLEOTIDE SEQUENCE [LARGE SCALE GENOMIC DNA]</scope>
    <source>
        <strain evidence="4 5">YS17T</strain>
    </source>
</reference>
<dbReference type="PROSITE" id="PS50977">
    <property type="entry name" value="HTH_TETR_2"/>
    <property type="match status" value="1"/>
</dbReference>
<evidence type="ECO:0000259" key="3">
    <source>
        <dbReference type="PROSITE" id="PS50977"/>
    </source>
</evidence>
<dbReference type="AlphaFoldDB" id="A0A3N6X7Z2"/>
<dbReference type="Gene3D" id="1.10.10.60">
    <property type="entry name" value="Homeodomain-like"/>
    <property type="match status" value="1"/>
</dbReference>
<dbReference type="RefSeq" id="WP_124235603.1">
    <property type="nucleotide sequence ID" value="NZ_JBHUFI010000006.1"/>
</dbReference>
<keyword evidence="1 2" id="KW-0238">DNA-binding</keyword>
<evidence type="ECO:0000256" key="1">
    <source>
        <dbReference type="ARBA" id="ARBA00023125"/>
    </source>
</evidence>
<evidence type="ECO:0000313" key="4">
    <source>
        <dbReference type="EMBL" id="RQN09748.1"/>
    </source>
</evidence>
<dbReference type="InterPro" id="IPR036271">
    <property type="entry name" value="Tet_transcr_reg_TetR-rel_C_sf"/>
</dbReference>
<sequence>MAAERFNSRSSALQLVRARPASDAAQAIDSDRILDAARALLLEEGLPRMTMTAIADRAGVSRATLYRRWENVTGVVADVSTREWNRLTERAAARAGGTAREKVVSTVVHIVREMRSHPLLRVLIDESPEFLTPYQVRRQGQVTAFHLVVIEDAVRQGFADGSIRHGDAVAMAQAVVLMSWSFVTTAPAIVGSPDAVGPELDALDTELTLALDRYLAP</sequence>
<dbReference type="SUPFAM" id="SSF48498">
    <property type="entry name" value="Tetracyclin repressor-like, C-terminal domain"/>
    <property type="match status" value="1"/>
</dbReference>
<dbReference type="PANTHER" id="PTHR30055:SF153">
    <property type="entry name" value="HTH-TYPE TRANSCRIPTIONAL REPRESSOR RV3405C"/>
    <property type="match status" value="1"/>
</dbReference>
<organism evidence="4 5">
    <name type="scientific">Aeromicrobium camelliae</name>
    <dbReference type="NCBI Taxonomy" id="1538144"/>
    <lineage>
        <taxon>Bacteria</taxon>
        <taxon>Bacillati</taxon>
        <taxon>Actinomycetota</taxon>
        <taxon>Actinomycetes</taxon>
        <taxon>Propionibacteriales</taxon>
        <taxon>Nocardioidaceae</taxon>
        <taxon>Aeromicrobium</taxon>
    </lineage>
</organism>
<keyword evidence="5" id="KW-1185">Reference proteome</keyword>
<accession>A0A3N6X7Z2</accession>
<dbReference type="Proteomes" id="UP000275225">
    <property type="component" value="Unassembled WGS sequence"/>
</dbReference>
<dbReference type="InterPro" id="IPR009057">
    <property type="entry name" value="Homeodomain-like_sf"/>
</dbReference>
<dbReference type="Pfam" id="PF00440">
    <property type="entry name" value="TetR_N"/>
    <property type="match status" value="1"/>
</dbReference>
<comment type="caution">
    <text evidence="4">The sequence shown here is derived from an EMBL/GenBank/DDBJ whole genome shotgun (WGS) entry which is preliminary data.</text>
</comment>
<feature type="DNA-binding region" description="H-T-H motif" evidence="2">
    <location>
        <begin position="50"/>
        <end position="69"/>
    </location>
</feature>
<dbReference type="InterPro" id="IPR050109">
    <property type="entry name" value="HTH-type_TetR-like_transc_reg"/>
</dbReference>
<protein>
    <submittedName>
        <fullName evidence="4">TetR/AcrR family transcriptional regulator</fullName>
    </submittedName>
</protein>
<evidence type="ECO:0000256" key="2">
    <source>
        <dbReference type="PROSITE-ProRule" id="PRU00335"/>
    </source>
</evidence>
<dbReference type="InterPro" id="IPR001647">
    <property type="entry name" value="HTH_TetR"/>
</dbReference>
<gene>
    <name evidence="4" type="ORF">EHW97_02605</name>
</gene>
<dbReference type="GO" id="GO:0000976">
    <property type="term" value="F:transcription cis-regulatory region binding"/>
    <property type="evidence" value="ECO:0007669"/>
    <property type="project" value="TreeGrafter"/>
</dbReference>
<dbReference type="SUPFAM" id="SSF46689">
    <property type="entry name" value="Homeodomain-like"/>
    <property type="match status" value="1"/>
</dbReference>